<dbReference type="Gene3D" id="3.40.50.1820">
    <property type="entry name" value="alpha/beta hydrolase"/>
    <property type="match status" value="1"/>
</dbReference>
<keyword evidence="1" id="KW-0732">Signal</keyword>
<dbReference type="Proteomes" id="UP000799424">
    <property type="component" value="Unassembled WGS sequence"/>
</dbReference>
<evidence type="ECO:0000313" key="3">
    <source>
        <dbReference type="EMBL" id="KAF2823050.1"/>
    </source>
</evidence>
<feature type="chain" id="PRO_5025580533" description="PET hydrolase/cutinase-like domain-containing protein" evidence="1">
    <location>
        <begin position="19"/>
        <end position="270"/>
    </location>
</feature>
<dbReference type="InterPro" id="IPR041127">
    <property type="entry name" value="PET_hydrolase/cutinase-like"/>
</dbReference>
<evidence type="ECO:0000313" key="4">
    <source>
        <dbReference type="Proteomes" id="UP000799424"/>
    </source>
</evidence>
<keyword evidence="4" id="KW-1185">Reference proteome</keyword>
<feature type="domain" description="PET hydrolase/cutinase-like" evidence="2">
    <location>
        <begin position="37"/>
        <end position="249"/>
    </location>
</feature>
<dbReference type="InterPro" id="IPR029058">
    <property type="entry name" value="AB_hydrolase_fold"/>
</dbReference>
<reference evidence="3" key="1">
    <citation type="journal article" date="2020" name="Stud. Mycol.">
        <title>101 Dothideomycetes genomes: a test case for predicting lifestyles and emergence of pathogens.</title>
        <authorList>
            <person name="Haridas S."/>
            <person name="Albert R."/>
            <person name="Binder M."/>
            <person name="Bloem J."/>
            <person name="Labutti K."/>
            <person name="Salamov A."/>
            <person name="Andreopoulos B."/>
            <person name="Baker S."/>
            <person name="Barry K."/>
            <person name="Bills G."/>
            <person name="Bluhm B."/>
            <person name="Cannon C."/>
            <person name="Castanera R."/>
            <person name="Culley D."/>
            <person name="Daum C."/>
            <person name="Ezra D."/>
            <person name="Gonzalez J."/>
            <person name="Henrissat B."/>
            <person name="Kuo A."/>
            <person name="Liang C."/>
            <person name="Lipzen A."/>
            <person name="Lutzoni F."/>
            <person name="Magnuson J."/>
            <person name="Mondo S."/>
            <person name="Nolan M."/>
            <person name="Ohm R."/>
            <person name="Pangilinan J."/>
            <person name="Park H.-J."/>
            <person name="Ramirez L."/>
            <person name="Alfaro M."/>
            <person name="Sun H."/>
            <person name="Tritt A."/>
            <person name="Yoshinaga Y."/>
            <person name="Zwiers L.-H."/>
            <person name="Turgeon B."/>
            <person name="Goodwin S."/>
            <person name="Spatafora J."/>
            <person name="Crous P."/>
            <person name="Grigoriev I."/>
        </authorList>
    </citation>
    <scope>NUCLEOTIDE SEQUENCE</scope>
    <source>
        <strain evidence="3">CBS 113818</strain>
    </source>
</reference>
<protein>
    <recommendedName>
        <fullName evidence="2">PET hydrolase/cutinase-like domain-containing protein</fullName>
    </recommendedName>
</protein>
<evidence type="ECO:0000259" key="2">
    <source>
        <dbReference type="Pfam" id="PF12740"/>
    </source>
</evidence>
<feature type="signal peptide" evidence="1">
    <location>
        <begin position="1"/>
        <end position="18"/>
    </location>
</feature>
<sequence>MLYTFLLVTAYFGAVSHANVIPRQASYTTDPTLPNQTIYLPTTIPSTLKLPVIVYGVGGCSDSGTNTAFFHNELASHGFMVIVNNGPTSRAQTNASSLTAAADFVFKVAGTGKYANVDKTRMAVSGWSCGGLQAYTAGVDARFSTIGIFSSGQFAAADSEKVASKVTKPIFYFLGGSSDIAYTNGERDYTFLPKTTPAWKGNDNTGHAHTGTSGTFTAPSILKAAVKWAQWTLRGDASAATFFTSNAEATAAGWSGIASQSLDKLSVAPI</sequence>
<organism evidence="3 4">
    <name type="scientific">Ophiobolus disseminans</name>
    <dbReference type="NCBI Taxonomy" id="1469910"/>
    <lineage>
        <taxon>Eukaryota</taxon>
        <taxon>Fungi</taxon>
        <taxon>Dikarya</taxon>
        <taxon>Ascomycota</taxon>
        <taxon>Pezizomycotina</taxon>
        <taxon>Dothideomycetes</taxon>
        <taxon>Pleosporomycetidae</taxon>
        <taxon>Pleosporales</taxon>
        <taxon>Pleosporineae</taxon>
        <taxon>Phaeosphaeriaceae</taxon>
        <taxon>Ophiobolus</taxon>
    </lineage>
</organism>
<dbReference type="OrthoDB" id="2141514at2759"/>
<evidence type="ECO:0000256" key="1">
    <source>
        <dbReference type="SAM" id="SignalP"/>
    </source>
</evidence>
<dbReference type="EMBL" id="MU006233">
    <property type="protein sequence ID" value="KAF2823050.1"/>
    <property type="molecule type" value="Genomic_DNA"/>
</dbReference>
<proteinExistence type="predicted"/>
<gene>
    <name evidence="3" type="ORF">CC86DRAFT_448108</name>
</gene>
<dbReference type="Pfam" id="PF12740">
    <property type="entry name" value="PETase"/>
    <property type="match status" value="1"/>
</dbReference>
<dbReference type="SUPFAM" id="SSF53474">
    <property type="entry name" value="alpha/beta-Hydrolases"/>
    <property type="match status" value="1"/>
</dbReference>
<accession>A0A6A6ZPM7</accession>
<name>A0A6A6ZPM7_9PLEO</name>
<dbReference type="AlphaFoldDB" id="A0A6A6ZPM7"/>